<dbReference type="RefSeq" id="WP_310052476.1">
    <property type="nucleotide sequence ID" value="NZ_JAVDVW010000001.1"/>
</dbReference>
<accession>A0ABU1VMF3</accession>
<organism evidence="1 2">
    <name type="scientific">Agrilutibacter niabensis</name>
    <dbReference type="NCBI Taxonomy" id="380628"/>
    <lineage>
        <taxon>Bacteria</taxon>
        <taxon>Pseudomonadati</taxon>
        <taxon>Pseudomonadota</taxon>
        <taxon>Gammaproteobacteria</taxon>
        <taxon>Lysobacterales</taxon>
        <taxon>Lysobacteraceae</taxon>
        <taxon>Agrilutibacter</taxon>
    </lineage>
</organism>
<dbReference type="EMBL" id="JAVDVW010000001">
    <property type="protein sequence ID" value="MDR7098510.1"/>
    <property type="molecule type" value="Genomic_DNA"/>
</dbReference>
<sequence>MLLQVVYRVVSMPYVVDLLPGPRVIRVVFDGEVSLQDRSGALANLIELQAESSFRNVLVDLTKASLIDASNSETLEYAVRLAREPIVRHVHIAYVGDPALGTSVECVAATRGYFYRRFRSQASALLWFSADRSRRAA</sequence>
<name>A0ABU1VMF3_9GAMM</name>
<evidence type="ECO:0008006" key="3">
    <source>
        <dbReference type="Google" id="ProtNLM"/>
    </source>
</evidence>
<evidence type="ECO:0000313" key="1">
    <source>
        <dbReference type="EMBL" id="MDR7098510.1"/>
    </source>
</evidence>
<dbReference type="Proteomes" id="UP001267878">
    <property type="component" value="Unassembled WGS sequence"/>
</dbReference>
<keyword evidence="2" id="KW-1185">Reference proteome</keyword>
<protein>
    <recommendedName>
        <fullName evidence="3">STAS domain-containing protein</fullName>
    </recommendedName>
</protein>
<reference evidence="1 2" key="1">
    <citation type="submission" date="2023-07" db="EMBL/GenBank/DDBJ databases">
        <title>Sorghum-associated microbial communities from plants grown in Nebraska, USA.</title>
        <authorList>
            <person name="Schachtman D."/>
        </authorList>
    </citation>
    <scope>NUCLEOTIDE SEQUENCE [LARGE SCALE GENOMIC DNA]</scope>
    <source>
        <strain evidence="1 2">BE187</strain>
    </source>
</reference>
<gene>
    <name evidence="1" type="ORF">J2X04_000857</name>
</gene>
<comment type="caution">
    <text evidence="1">The sequence shown here is derived from an EMBL/GenBank/DDBJ whole genome shotgun (WGS) entry which is preliminary data.</text>
</comment>
<evidence type="ECO:0000313" key="2">
    <source>
        <dbReference type="Proteomes" id="UP001267878"/>
    </source>
</evidence>
<proteinExistence type="predicted"/>